<organism evidence="11 12">
    <name type="scientific">Chlamydomonas eustigma</name>
    <dbReference type="NCBI Taxonomy" id="1157962"/>
    <lineage>
        <taxon>Eukaryota</taxon>
        <taxon>Viridiplantae</taxon>
        <taxon>Chlorophyta</taxon>
        <taxon>core chlorophytes</taxon>
        <taxon>Chlorophyceae</taxon>
        <taxon>CS clade</taxon>
        <taxon>Chlamydomonadales</taxon>
        <taxon>Chlamydomonadaceae</taxon>
        <taxon>Chlamydomonas</taxon>
    </lineage>
</organism>
<keyword evidence="8 9" id="KW-0472">Membrane</keyword>
<keyword evidence="3 10" id="KW-0813">Transport</keyword>
<gene>
    <name evidence="11" type="ORF">CEUSTIGMA_g1732.t1</name>
</gene>
<evidence type="ECO:0000256" key="3">
    <source>
        <dbReference type="ARBA" id="ARBA00022448"/>
    </source>
</evidence>
<dbReference type="PANTHER" id="PTHR45788">
    <property type="entry name" value="SUCCINATE/FUMARATE MITOCHONDRIAL TRANSPORTER-RELATED"/>
    <property type="match status" value="1"/>
</dbReference>
<evidence type="ECO:0000256" key="1">
    <source>
        <dbReference type="ARBA" id="ARBA00004225"/>
    </source>
</evidence>
<keyword evidence="4 9" id="KW-0812">Transmembrane</keyword>
<evidence type="ECO:0000256" key="2">
    <source>
        <dbReference type="ARBA" id="ARBA00006375"/>
    </source>
</evidence>
<feature type="repeat" description="Solcar" evidence="9">
    <location>
        <begin position="174"/>
        <end position="262"/>
    </location>
</feature>
<reference evidence="11 12" key="1">
    <citation type="submission" date="2017-08" db="EMBL/GenBank/DDBJ databases">
        <title>Acidophilic green algal genome provides insights into adaptation to an acidic environment.</title>
        <authorList>
            <person name="Hirooka S."/>
            <person name="Hirose Y."/>
            <person name="Kanesaki Y."/>
            <person name="Higuchi S."/>
            <person name="Fujiwara T."/>
            <person name="Onuma R."/>
            <person name="Era A."/>
            <person name="Ohbayashi R."/>
            <person name="Uzuka A."/>
            <person name="Nozaki H."/>
            <person name="Yoshikawa H."/>
            <person name="Miyagishima S.Y."/>
        </authorList>
    </citation>
    <scope>NUCLEOTIDE SEQUENCE [LARGE SCALE GENOMIC DNA]</scope>
    <source>
        <strain evidence="11 12">NIES-2499</strain>
    </source>
</reference>
<evidence type="ECO:0000256" key="6">
    <source>
        <dbReference type="ARBA" id="ARBA00022989"/>
    </source>
</evidence>
<comment type="similarity">
    <text evidence="2 10">Belongs to the mitochondrial carrier (TC 2.A.29) family.</text>
</comment>
<sequence>MTVSPFEHTLIGALSGSVEVVLMQPTVAIKNALQEGRPVPMNPLHLYRGLPMNVVSMAPITASQFGANRLFTQNILRKNDADLTSAERFAGAAVAGAASAFIASPSELVIIHQQKSGMTLSAQASTILKTEGLLALRRGLLPAIGRETLYAAGYLGLFPILKKALDETDGQTLSSGATTAIAGITSGFFGAFCSHPFDTIKTKMQANMYSNPKYATLRSTFNNIYTHEGGITQLWKGMLPRMFRIICATFILNAVRTNVVNYLDDARN</sequence>
<dbReference type="InterPro" id="IPR018108">
    <property type="entry name" value="MCP_transmembrane"/>
</dbReference>
<proteinExistence type="inferred from homology"/>
<evidence type="ECO:0000256" key="4">
    <source>
        <dbReference type="ARBA" id="ARBA00022692"/>
    </source>
</evidence>
<evidence type="ECO:0000313" key="12">
    <source>
        <dbReference type="Proteomes" id="UP000232323"/>
    </source>
</evidence>
<keyword evidence="6" id="KW-1133">Transmembrane helix</keyword>
<dbReference type="AlphaFoldDB" id="A0A250WTY8"/>
<dbReference type="GO" id="GO:0006843">
    <property type="term" value="P:mitochondrial citrate transmembrane transport"/>
    <property type="evidence" value="ECO:0007669"/>
    <property type="project" value="TreeGrafter"/>
</dbReference>
<dbReference type="OrthoDB" id="44467at2759"/>
<dbReference type="PROSITE" id="PS50920">
    <property type="entry name" value="SOLCAR"/>
    <property type="match status" value="2"/>
</dbReference>
<evidence type="ECO:0000256" key="10">
    <source>
        <dbReference type="RuleBase" id="RU000488"/>
    </source>
</evidence>
<evidence type="ECO:0000256" key="5">
    <source>
        <dbReference type="ARBA" id="ARBA00022737"/>
    </source>
</evidence>
<evidence type="ECO:0000313" key="11">
    <source>
        <dbReference type="EMBL" id="GAX74283.1"/>
    </source>
</evidence>
<dbReference type="InterPro" id="IPR023395">
    <property type="entry name" value="MCP_dom_sf"/>
</dbReference>
<accession>A0A250WTY8</accession>
<comment type="subcellular location">
    <subcellularLocation>
        <location evidence="1">Mitochondrion membrane</location>
        <topology evidence="1">Multi-pass membrane protein</topology>
    </subcellularLocation>
</comment>
<comment type="caution">
    <text evidence="11">The sequence shown here is derived from an EMBL/GenBank/DDBJ whole genome shotgun (WGS) entry which is preliminary data.</text>
</comment>
<dbReference type="PANTHER" id="PTHR45788:SF4">
    <property type="entry name" value="TRICARBOXYLATE TRANSPORT PROTEIN, MITOCHONDRIAL"/>
    <property type="match status" value="1"/>
</dbReference>
<feature type="repeat" description="Solcar" evidence="9">
    <location>
        <begin position="83"/>
        <end position="164"/>
    </location>
</feature>
<keyword evidence="7" id="KW-0496">Mitochondrion</keyword>
<dbReference type="GO" id="GO:0071913">
    <property type="term" value="F:citrate secondary active transmembrane transporter activity"/>
    <property type="evidence" value="ECO:0007669"/>
    <property type="project" value="TreeGrafter"/>
</dbReference>
<dbReference type="InterPro" id="IPR049563">
    <property type="entry name" value="TXTP-like"/>
</dbReference>
<dbReference type="GO" id="GO:0031966">
    <property type="term" value="C:mitochondrial membrane"/>
    <property type="evidence" value="ECO:0007669"/>
    <property type="project" value="UniProtKB-SubCell"/>
</dbReference>
<dbReference type="Gene3D" id="1.50.40.10">
    <property type="entry name" value="Mitochondrial carrier domain"/>
    <property type="match status" value="1"/>
</dbReference>
<evidence type="ECO:0000256" key="7">
    <source>
        <dbReference type="ARBA" id="ARBA00023128"/>
    </source>
</evidence>
<dbReference type="EMBL" id="BEGY01000006">
    <property type="protein sequence ID" value="GAX74283.1"/>
    <property type="molecule type" value="Genomic_DNA"/>
</dbReference>
<dbReference type="SUPFAM" id="SSF103506">
    <property type="entry name" value="Mitochondrial carrier"/>
    <property type="match status" value="1"/>
</dbReference>
<evidence type="ECO:0008006" key="13">
    <source>
        <dbReference type="Google" id="ProtNLM"/>
    </source>
</evidence>
<evidence type="ECO:0000256" key="8">
    <source>
        <dbReference type="ARBA" id="ARBA00023136"/>
    </source>
</evidence>
<dbReference type="Proteomes" id="UP000232323">
    <property type="component" value="Unassembled WGS sequence"/>
</dbReference>
<evidence type="ECO:0000256" key="9">
    <source>
        <dbReference type="PROSITE-ProRule" id="PRU00282"/>
    </source>
</evidence>
<name>A0A250WTY8_9CHLO</name>
<dbReference type="Pfam" id="PF00153">
    <property type="entry name" value="Mito_carr"/>
    <property type="match status" value="2"/>
</dbReference>
<keyword evidence="12" id="KW-1185">Reference proteome</keyword>
<keyword evidence="5" id="KW-0677">Repeat</keyword>
<protein>
    <recommendedName>
        <fullName evidence="13">Mitochondrial carrier protein</fullName>
    </recommendedName>
</protein>